<dbReference type="InterPro" id="IPR011250">
    <property type="entry name" value="OMP/PagP_B-barrel"/>
</dbReference>
<dbReference type="Pfam" id="PF13729">
    <property type="entry name" value="TraF_2"/>
    <property type="match status" value="1"/>
</dbReference>
<evidence type="ECO:0000256" key="1">
    <source>
        <dbReference type="SAM" id="SignalP"/>
    </source>
</evidence>
<protein>
    <submittedName>
        <fullName evidence="2">Conjugal transfer protein TraF</fullName>
    </submittedName>
</protein>
<keyword evidence="1" id="KW-0732">Signal</keyword>
<evidence type="ECO:0000313" key="2">
    <source>
        <dbReference type="EMBL" id="MEX9253885.1"/>
    </source>
</evidence>
<keyword evidence="3" id="KW-1185">Reference proteome</keyword>
<organism evidence="2 3">
    <name type="scientific">Pseudenterobacter timonensis</name>
    <dbReference type="NCBI Taxonomy" id="1755099"/>
    <lineage>
        <taxon>Bacteria</taxon>
        <taxon>Pseudomonadati</taxon>
        <taxon>Pseudomonadota</taxon>
        <taxon>Gammaproteobacteria</taxon>
        <taxon>Enterobacterales</taxon>
        <taxon>Enterobacteriaceae</taxon>
        <taxon>Pseudenterobacter</taxon>
    </lineage>
</organism>
<gene>
    <name evidence="2" type="primary">traF</name>
    <name evidence="2" type="ORF">AB7Z85_15410</name>
</gene>
<feature type="signal peptide" evidence="1">
    <location>
        <begin position="1"/>
        <end position="24"/>
    </location>
</feature>
<feature type="chain" id="PRO_5046436634" evidence="1">
    <location>
        <begin position="25"/>
        <end position="441"/>
    </location>
</feature>
<dbReference type="RefSeq" id="WP_369498356.1">
    <property type="nucleotide sequence ID" value="NZ_JBFZPZ010000012.1"/>
</dbReference>
<name>A0ABV4ABP8_9ENTR</name>
<dbReference type="SUPFAM" id="SSF56925">
    <property type="entry name" value="OMPA-like"/>
    <property type="match status" value="1"/>
</dbReference>
<dbReference type="Proteomes" id="UP001561463">
    <property type="component" value="Unassembled WGS sequence"/>
</dbReference>
<dbReference type="InterPro" id="IPR032811">
    <property type="entry name" value="Put_conjugal_transfer"/>
</dbReference>
<dbReference type="EMBL" id="JBFZPZ010000012">
    <property type="protein sequence ID" value="MEX9253885.1"/>
    <property type="molecule type" value="Genomic_DNA"/>
</dbReference>
<reference evidence="2 3" key="1">
    <citation type="submission" date="2024-03" db="EMBL/GenBank/DDBJ databases">
        <title>Role of Flies in the Dissemination of Carbapenem-Resistant Enterobacteriaceae (CRE): An Epidemiological and Genomic Study in China.</title>
        <authorList>
            <person name="Chen K."/>
            <person name="Zhang R."/>
            <person name="Chen S."/>
        </authorList>
    </citation>
    <scope>NUCLEOTIDE SEQUENCE [LARGE SCALE GENOMIC DNA]</scope>
    <source>
        <strain evidence="3">fly-313</strain>
    </source>
</reference>
<comment type="caution">
    <text evidence="2">The sequence shown here is derived from an EMBL/GenBank/DDBJ whole genome shotgun (WGS) entry which is preliminary data.</text>
</comment>
<dbReference type="Gene3D" id="2.40.160.60">
    <property type="entry name" value="Outer membrane protein transport protein (OMPP1/FadL/TodX)"/>
    <property type="match status" value="1"/>
</dbReference>
<accession>A0ABV4ABP8</accession>
<evidence type="ECO:0000313" key="3">
    <source>
        <dbReference type="Proteomes" id="UP001561463"/>
    </source>
</evidence>
<proteinExistence type="predicted"/>
<sequence>MKKQFQFSVVSIAVSFFVASQAGAANTWSEARNDAMGGTGVASANYGSGVLINPALLAKSTPDDDVTVILPAVGAQISDKDNLQDEIDHINDRIDHYDDVIDNLTLTDILLDSRGTLTQFQGAAGELADELEYLRGKTARASAGAGIAVAIPNQTLSVAFVAKGYAHGRVSTSIDPHDIDYLRGIQRSSLNNPTSPVYVEALKAAVGGSGEITQNLNSVASGKAAIVSDYGIAVARQFQIGEVPVSIGVTPKLQKTWLYNYTTSIYDYDSSDWNSSRYRNDDTGFNVDAGIAADFGENWTVGLSGQNLVSRDIDTKDIRIYNGYTKEEVSYKDTYQIRPLVTAGVAWHNDLVTLSADGDLTETKGFKSEDDSQYAGIGAEVTPLSWLAVRAGYRADMKGNDSNVFTGGLGFAPFNTVHVDLMGLYGEDETWGAGAQLSVAF</sequence>